<reference evidence="3" key="2">
    <citation type="submission" date="2023-06" db="EMBL/GenBank/DDBJ databases">
        <authorList>
            <consortium name="Lawrence Berkeley National Laboratory"/>
            <person name="Mondo S.J."/>
            <person name="Hensen N."/>
            <person name="Bonometti L."/>
            <person name="Westerberg I."/>
            <person name="Brannstrom I.O."/>
            <person name="Guillou S."/>
            <person name="Cros-Aarteil S."/>
            <person name="Calhoun S."/>
            <person name="Haridas S."/>
            <person name="Kuo A."/>
            <person name="Pangilinan J."/>
            <person name="Riley R."/>
            <person name="Labutti K."/>
            <person name="Andreopoulos B."/>
            <person name="Lipzen A."/>
            <person name="Chen C."/>
            <person name="Yanf M."/>
            <person name="Daum C."/>
            <person name="Ng V."/>
            <person name="Clum A."/>
            <person name="Steindorff A."/>
            <person name="Ohm R."/>
            <person name="Martin F."/>
            <person name="Silar P."/>
            <person name="Natvig D."/>
            <person name="Lalanne C."/>
            <person name="Gautier V."/>
            <person name="Ament-Velasquez S.L."/>
            <person name="Kruys A."/>
            <person name="Hutchinson M.I."/>
            <person name="Powell A.J."/>
            <person name="Barry K."/>
            <person name="Miller A.N."/>
            <person name="Grigoriev I.V."/>
            <person name="Debuchy R."/>
            <person name="Gladieux P."/>
            <person name="Thoren M.H."/>
            <person name="Johannesson H."/>
        </authorList>
    </citation>
    <scope>NUCLEOTIDE SEQUENCE</scope>
    <source>
        <strain evidence="3">CBS 333.67</strain>
    </source>
</reference>
<feature type="transmembrane region" description="Helical" evidence="1">
    <location>
        <begin position="279"/>
        <end position="303"/>
    </location>
</feature>
<keyword evidence="1" id="KW-0812">Transmembrane</keyword>
<evidence type="ECO:0008006" key="5">
    <source>
        <dbReference type="Google" id="ProtNLM"/>
    </source>
</evidence>
<keyword evidence="1" id="KW-0472">Membrane</keyword>
<gene>
    <name evidence="3" type="ORF">B0T15DRAFT_527111</name>
</gene>
<accession>A0AAJ0GUP9</accession>
<dbReference type="Proteomes" id="UP001273166">
    <property type="component" value="Unassembled WGS sequence"/>
</dbReference>
<evidence type="ECO:0000256" key="2">
    <source>
        <dbReference type="SAM" id="SignalP"/>
    </source>
</evidence>
<evidence type="ECO:0000313" key="3">
    <source>
        <dbReference type="EMBL" id="KAK3306404.1"/>
    </source>
</evidence>
<reference evidence="3" key="1">
    <citation type="journal article" date="2023" name="Mol. Phylogenet. Evol.">
        <title>Genome-scale phylogeny and comparative genomics of the fungal order Sordariales.</title>
        <authorList>
            <person name="Hensen N."/>
            <person name="Bonometti L."/>
            <person name="Westerberg I."/>
            <person name="Brannstrom I.O."/>
            <person name="Guillou S."/>
            <person name="Cros-Aarteil S."/>
            <person name="Calhoun S."/>
            <person name="Haridas S."/>
            <person name="Kuo A."/>
            <person name="Mondo S."/>
            <person name="Pangilinan J."/>
            <person name="Riley R."/>
            <person name="LaButti K."/>
            <person name="Andreopoulos B."/>
            <person name="Lipzen A."/>
            <person name="Chen C."/>
            <person name="Yan M."/>
            <person name="Daum C."/>
            <person name="Ng V."/>
            <person name="Clum A."/>
            <person name="Steindorff A."/>
            <person name="Ohm R.A."/>
            <person name="Martin F."/>
            <person name="Silar P."/>
            <person name="Natvig D.O."/>
            <person name="Lalanne C."/>
            <person name="Gautier V."/>
            <person name="Ament-Velasquez S.L."/>
            <person name="Kruys A."/>
            <person name="Hutchinson M.I."/>
            <person name="Powell A.J."/>
            <person name="Barry K."/>
            <person name="Miller A.N."/>
            <person name="Grigoriev I.V."/>
            <person name="Debuchy R."/>
            <person name="Gladieux P."/>
            <person name="Hiltunen Thoren M."/>
            <person name="Johannesson H."/>
        </authorList>
    </citation>
    <scope>NUCLEOTIDE SEQUENCE</scope>
    <source>
        <strain evidence="3">CBS 333.67</strain>
    </source>
</reference>
<keyword evidence="1" id="KW-1133">Transmembrane helix</keyword>
<protein>
    <recommendedName>
        <fullName evidence="5">Protein BIG1</fullName>
    </recommendedName>
</protein>
<keyword evidence="2" id="KW-0732">Signal</keyword>
<evidence type="ECO:0000313" key="4">
    <source>
        <dbReference type="Proteomes" id="UP001273166"/>
    </source>
</evidence>
<feature type="chain" id="PRO_5042590443" description="Protein BIG1" evidence="2">
    <location>
        <begin position="19"/>
        <end position="329"/>
    </location>
</feature>
<keyword evidence="4" id="KW-1185">Reference proteome</keyword>
<dbReference type="RefSeq" id="XP_062722184.1">
    <property type="nucleotide sequence ID" value="XM_062868950.1"/>
</dbReference>
<organism evidence="3 4">
    <name type="scientific">Chaetomium strumarium</name>
    <dbReference type="NCBI Taxonomy" id="1170767"/>
    <lineage>
        <taxon>Eukaryota</taxon>
        <taxon>Fungi</taxon>
        <taxon>Dikarya</taxon>
        <taxon>Ascomycota</taxon>
        <taxon>Pezizomycotina</taxon>
        <taxon>Sordariomycetes</taxon>
        <taxon>Sordariomycetidae</taxon>
        <taxon>Sordariales</taxon>
        <taxon>Chaetomiaceae</taxon>
        <taxon>Chaetomium</taxon>
    </lineage>
</organism>
<dbReference type="AlphaFoldDB" id="A0AAJ0GUP9"/>
<evidence type="ECO:0000256" key="1">
    <source>
        <dbReference type="SAM" id="Phobius"/>
    </source>
</evidence>
<name>A0AAJ0GUP9_9PEZI</name>
<feature type="signal peptide" evidence="2">
    <location>
        <begin position="1"/>
        <end position="18"/>
    </location>
</feature>
<proteinExistence type="predicted"/>
<sequence length="329" mass="35738">MLWQRTLVASFLATGAQAGIGGLVVEGWTRNSPAMERRLEEVAKANLMARGDLLVTRAEEEGNDTPLKADGSLDLEAWNTQTDKACQEALRKVGTASNPSGACVCYNLPLMNNATGAFEADLRLYQLSKPRGDFQGIPQDKIEVELSYKGASVSELKETTEVPAAASLRARQDDGNGTDLRMLQSYMFLGQVDKDKMSGQMTSAQLQALVMPIVTLKATNGEGKEVTTNVSPNEASFISGVFSKEVVMSTFLTAQQAVDKEVASLKNGTTAFVLPGVQLMIFPIGLIITSIWLFLGLVAYGIGTYERYNFREMHRRRIAVVEKGGVARI</sequence>
<dbReference type="GeneID" id="87887779"/>
<comment type="caution">
    <text evidence="3">The sequence shown here is derived from an EMBL/GenBank/DDBJ whole genome shotgun (WGS) entry which is preliminary data.</text>
</comment>
<dbReference type="EMBL" id="JAUDZG010000003">
    <property type="protein sequence ID" value="KAK3306404.1"/>
    <property type="molecule type" value="Genomic_DNA"/>
</dbReference>